<dbReference type="AlphaFoldDB" id="A0A364RAS4"/>
<sequence>MRAILCALGLTLLTGFGAAAQDVTVPYNRDVYDLIDRYAIKYGDRVPLLHTAVRSIGRQDVANLAEISARNANSVVDDFNTQYLLNDNWNYTTQGDNQSRRPFLNYFYTNKTDLYHFENEHFTVRVNPVLHLELGHDTNTDGVRYVNTRGVQLEGSIDERFGYYFFIGENQARFPGYVNERILRDNVVPHEGFWKRFKEDGYDFITARGYVNYGLSKHVEIQLGHDRHFIGDGYRSLVYSDYAPPGFFLKLNTTVWKLHYMNLFQELISEFRRSDRDLLFPKKYMALHRLGINVTENFNVGVFEQIVFARDKGRFELQYLNPIIFYRSIEQGLGSEDNAMLGADFKWNVANRVQLYGQLMLDEFLLKEVKAGNGWWANKQAGQLGAKYIDAFGLNNLDLQGEVNIIRPYTYQHINQFSNYQHYNQPLAHPIGANLYELIGIIRYQPIPRLNLKATAIATQYGQDIITPTDTINYGGNVLLSYLDRPQEYGNKIGQGIKTNQIHLDVTATFQVRHNVFVDLKGVIRRTDAAENTLDRNTTYGSFAFRWNIPQRVHEF</sequence>
<evidence type="ECO:0000313" key="3">
    <source>
        <dbReference type="Proteomes" id="UP000251692"/>
    </source>
</evidence>
<feature type="chain" id="PRO_5016611342" description="Capsule assembly protein Wzi" evidence="1">
    <location>
        <begin position="21"/>
        <end position="556"/>
    </location>
</feature>
<keyword evidence="1" id="KW-0732">Signal</keyword>
<dbReference type="RefSeq" id="WP_112306750.1">
    <property type="nucleotide sequence ID" value="NZ_QMDV01000005.1"/>
</dbReference>
<dbReference type="Gene3D" id="2.40.160.130">
    <property type="entry name" value="Capsule assembly protein Wzi"/>
    <property type="match status" value="1"/>
</dbReference>
<name>A0A364RAS4_9BACT</name>
<evidence type="ECO:0008006" key="4">
    <source>
        <dbReference type="Google" id="ProtNLM"/>
    </source>
</evidence>
<dbReference type="Proteomes" id="UP000251692">
    <property type="component" value="Unassembled WGS sequence"/>
</dbReference>
<keyword evidence="3" id="KW-1185">Reference proteome</keyword>
<comment type="caution">
    <text evidence="2">The sequence shown here is derived from an EMBL/GenBank/DDBJ whole genome shotgun (WGS) entry which is preliminary data.</text>
</comment>
<feature type="signal peptide" evidence="1">
    <location>
        <begin position="1"/>
        <end position="20"/>
    </location>
</feature>
<reference evidence="2 3" key="1">
    <citation type="submission" date="2018-06" db="EMBL/GenBank/DDBJ databases">
        <authorList>
            <person name="Liu Z.-W."/>
        </authorList>
    </citation>
    <scope>NUCLEOTIDE SEQUENCE [LARGE SCALE GENOMIC DNA]</scope>
    <source>
        <strain evidence="2 3">2b14</strain>
    </source>
</reference>
<dbReference type="InterPro" id="IPR038636">
    <property type="entry name" value="Wzi_sf"/>
</dbReference>
<accession>A0A364RAS4</accession>
<reference evidence="2 3" key="2">
    <citation type="submission" date="2018-07" db="EMBL/GenBank/DDBJ databases">
        <title>Pontibacter sp. 2b14 genomic sequence and assembly.</title>
        <authorList>
            <person name="Du Z.-J."/>
        </authorList>
    </citation>
    <scope>NUCLEOTIDE SEQUENCE [LARGE SCALE GENOMIC DNA]</scope>
    <source>
        <strain evidence="2 3">2b14</strain>
    </source>
</reference>
<proteinExistence type="predicted"/>
<organism evidence="2 3">
    <name type="scientific">Pontibacter arcticus</name>
    <dbReference type="NCBI Taxonomy" id="2080288"/>
    <lineage>
        <taxon>Bacteria</taxon>
        <taxon>Pseudomonadati</taxon>
        <taxon>Bacteroidota</taxon>
        <taxon>Cytophagia</taxon>
        <taxon>Cytophagales</taxon>
        <taxon>Hymenobacteraceae</taxon>
        <taxon>Pontibacter</taxon>
    </lineage>
</organism>
<protein>
    <recommendedName>
        <fullName evidence="4">Capsule assembly protein Wzi</fullName>
    </recommendedName>
</protein>
<dbReference type="EMBL" id="QMDV01000005">
    <property type="protein sequence ID" value="RAU81460.1"/>
    <property type="molecule type" value="Genomic_DNA"/>
</dbReference>
<evidence type="ECO:0000256" key="1">
    <source>
        <dbReference type="SAM" id="SignalP"/>
    </source>
</evidence>
<dbReference type="OrthoDB" id="9808260at2"/>
<evidence type="ECO:0000313" key="2">
    <source>
        <dbReference type="EMBL" id="RAU81460.1"/>
    </source>
</evidence>
<gene>
    <name evidence="2" type="ORF">DP923_15215</name>
</gene>